<sequence>MPATRTQIWDSTNKIKSHTSTERDALFVSDGHMVYNSEDDEMQGYDGSTSSWVSLTLPDGLCPDAPAVAEHTHDGYAATDHEHMTAPEHTHDTYADVNHIHQHADINHEHDDRYALTPHFHDETYAPLNHKHFTVQKVGDLPGGYIDWNDPSNSSIGSNGTVNHTLAKVPTVLGIVLTLTGTAAVNGYAAGTEIDLFGRLRYKVQYTDTARTLDEGDFNVWVSEKTTTTIRVHVGAPTVLLPNGQYADTSLTGKWRYNVNLVA</sequence>
<name>A0A6B1DAV1_9CHLR</name>
<proteinExistence type="predicted"/>
<dbReference type="AlphaFoldDB" id="A0A6B1DAV1"/>
<organism evidence="1">
    <name type="scientific">Caldilineaceae bacterium SB0661_bin_32</name>
    <dbReference type="NCBI Taxonomy" id="2605255"/>
    <lineage>
        <taxon>Bacteria</taxon>
        <taxon>Bacillati</taxon>
        <taxon>Chloroflexota</taxon>
        <taxon>Caldilineae</taxon>
        <taxon>Caldilineales</taxon>
        <taxon>Caldilineaceae</taxon>
    </lineage>
</organism>
<accession>A0A6B1DAV1</accession>
<evidence type="ECO:0000313" key="1">
    <source>
        <dbReference type="EMBL" id="MYC97051.1"/>
    </source>
</evidence>
<reference evidence="1" key="1">
    <citation type="submission" date="2019-09" db="EMBL/GenBank/DDBJ databases">
        <title>Characterisation of the sponge microbiome using genome-centric metagenomics.</title>
        <authorList>
            <person name="Engelberts J.P."/>
            <person name="Robbins S.J."/>
            <person name="De Goeij J.M."/>
            <person name="Aranda M."/>
            <person name="Bell S.C."/>
            <person name="Webster N.S."/>
        </authorList>
    </citation>
    <scope>NUCLEOTIDE SEQUENCE</scope>
    <source>
        <strain evidence="1">SB0661_bin_32</strain>
    </source>
</reference>
<dbReference type="EMBL" id="VXMH01000103">
    <property type="protein sequence ID" value="MYC97051.1"/>
    <property type="molecule type" value="Genomic_DNA"/>
</dbReference>
<protein>
    <submittedName>
        <fullName evidence="1">Uncharacterized protein</fullName>
    </submittedName>
</protein>
<gene>
    <name evidence="1" type="ORF">F4X14_19000</name>
</gene>
<comment type="caution">
    <text evidence="1">The sequence shown here is derived from an EMBL/GenBank/DDBJ whole genome shotgun (WGS) entry which is preliminary data.</text>
</comment>